<evidence type="ECO:0000256" key="1">
    <source>
        <dbReference type="SAM" id="Phobius"/>
    </source>
</evidence>
<keyword evidence="1" id="KW-0812">Transmembrane</keyword>
<proteinExistence type="predicted"/>
<organism evidence="2">
    <name type="scientific">Siphoviridae sp. ctfR912</name>
    <dbReference type="NCBI Taxonomy" id="2825596"/>
    <lineage>
        <taxon>Viruses</taxon>
        <taxon>Duplodnaviria</taxon>
        <taxon>Heunggongvirae</taxon>
        <taxon>Uroviricota</taxon>
        <taxon>Caudoviricetes</taxon>
    </lineage>
</organism>
<accession>A0A8S5QBL1</accession>
<protein>
    <submittedName>
        <fullName evidence="2">Holin</fullName>
    </submittedName>
</protein>
<keyword evidence="1" id="KW-0472">Membrane</keyword>
<evidence type="ECO:0000313" key="2">
    <source>
        <dbReference type="EMBL" id="DAE15916.1"/>
    </source>
</evidence>
<name>A0A8S5QBL1_9CAUD</name>
<reference evidence="2" key="1">
    <citation type="journal article" date="2021" name="Proc. Natl. Acad. Sci. U.S.A.">
        <title>A Catalog of Tens of Thousands of Viruses from Human Metagenomes Reveals Hidden Associations with Chronic Diseases.</title>
        <authorList>
            <person name="Tisza M.J."/>
            <person name="Buck C.B."/>
        </authorList>
    </citation>
    <scope>NUCLEOTIDE SEQUENCE</scope>
    <source>
        <strain evidence="2">CtfR912</strain>
    </source>
</reference>
<sequence length="118" mass="12930">MEQLQATIVNGIVSVLVVLVGLAFTGLKGFIETKSAELKAKTDIKNYELAKSITNTVVNAMEQIFKDVHNASEDKFQAAFDNVTKELEKAGINLDDESKKVLIESVVNGFNELKKIEG</sequence>
<dbReference type="EMBL" id="BK015614">
    <property type="protein sequence ID" value="DAE15916.1"/>
    <property type="molecule type" value="Genomic_DNA"/>
</dbReference>
<keyword evidence="1" id="KW-1133">Transmembrane helix</keyword>
<dbReference type="InterPro" id="IPR010026">
    <property type="entry name" value="Phage_holin_LL-H"/>
</dbReference>
<feature type="transmembrane region" description="Helical" evidence="1">
    <location>
        <begin position="12"/>
        <end position="31"/>
    </location>
</feature>
<dbReference type="Pfam" id="PF09682">
    <property type="entry name" value="Phage_holin_6_1"/>
    <property type="match status" value="1"/>
</dbReference>